<proteinExistence type="predicted"/>
<accession>A0A9P6C272</accession>
<dbReference type="Proteomes" id="UP000807342">
    <property type="component" value="Unassembled WGS sequence"/>
</dbReference>
<name>A0A9P6C272_9AGAR</name>
<feature type="compositionally biased region" description="Polar residues" evidence="1">
    <location>
        <begin position="317"/>
        <end position="331"/>
    </location>
</feature>
<evidence type="ECO:0000313" key="2">
    <source>
        <dbReference type="EMBL" id="KAF9446244.1"/>
    </source>
</evidence>
<dbReference type="OrthoDB" id="3265311at2759"/>
<protein>
    <submittedName>
        <fullName evidence="2">Uncharacterized protein</fullName>
    </submittedName>
</protein>
<dbReference type="EMBL" id="MU151256">
    <property type="protein sequence ID" value="KAF9446244.1"/>
    <property type="molecule type" value="Genomic_DNA"/>
</dbReference>
<organism evidence="2 3">
    <name type="scientific">Macrolepiota fuliginosa MF-IS2</name>
    <dbReference type="NCBI Taxonomy" id="1400762"/>
    <lineage>
        <taxon>Eukaryota</taxon>
        <taxon>Fungi</taxon>
        <taxon>Dikarya</taxon>
        <taxon>Basidiomycota</taxon>
        <taxon>Agaricomycotina</taxon>
        <taxon>Agaricomycetes</taxon>
        <taxon>Agaricomycetidae</taxon>
        <taxon>Agaricales</taxon>
        <taxon>Agaricineae</taxon>
        <taxon>Agaricaceae</taxon>
        <taxon>Macrolepiota</taxon>
    </lineage>
</organism>
<comment type="caution">
    <text evidence="2">The sequence shown here is derived from an EMBL/GenBank/DDBJ whole genome shotgun (WGS) entry which is preliminary data.</text>
</comment>
<sequence>MTARPSTDVFRPCLPLDPFAPLDLGPWRPSISPHADAPNAVLILGDPAHTDLHPLLYSQSLAHSIVVLATHTPPHIPQTPSSAVRILRLSAPLAQDLSALRLVSLIERADRVVRRFRASGAEQSRKLVQLAEDDLTGEFVVEEPYSPSYTPSPEHRQQYITSEEVPRYPSPVPSETSSVSSFSSTLSHSSSSMFSAVSSAYPSHRRRSRAPPSSGPPADRAFDAIINFLPAAVPDKVLLKHAILVSTLTASFFAAPPMPSPPSSYSKPKNLKHRSSIFSNFAFSSSDAHFTGSVTEGSPTIKKNPRRFSALLRRQQDGNGHVTSELVQSAPCSRDSLSLKPSAGHLKGKSKSHQPQAPENQRKAHLIHILPAHVYSSSLLTGASGSNGKSKKHQHRKPKPKLVQSIEQFLLAFGYPLQSMSLLPSAPASAPASRRISTDSAISTFMSASVSGDVVGQEKPIPFLLPASVFGSVPQGGKLSIGEILLMGGLDNNEKKEKTEGVNGVDTGMGMGDMGVGGEGRVWIASPEDVAWDDLTSLSISVLSIYPFLGNKFMTLFY</sequence>
<dbReference type="AlphaFoldDB" id="A0A9P6C272"/>
<gene>
    <name evidence="2" type="ORF">P691DRAFT_216127</name>
</gene>
<evidence type="ECO:0000313" key="3">
    <source>
        <dbReference type="Proteomes" id="UP000807342"/>
    </source>
</evidence>
<reference evidence="2" key="1">
    <citation type="submission" date="2020-11" db="EMBL/GenBank/DDBJ databases">
        <authorList>
            <consortium name="DOE Joint Genome Institute"/>
            <person name="Ahrendt S."/>
            <person name="Riley R."/>
            <person name="Andreopoulos W."/>
            <person name="Labutti K."/>
            <person name="Pangilinan J."/>
            <person name="Ruiz-Duenas F.J."/>
            <person name="Barrasa J.M."/>
            <person name="Sanchez-Garcia M."/>
            <person name="Camarero S."/>
            <person name="Miyauchi S."/>
            <person name="Serrano A."/>
            <person name="Linde D."/>
            <person name="Babiker R."/>
            <person name="Drula E."/>
            <person name="Ayuso-Fernandez I."/>
            <person name="Pacheco R."/>
            <person name="Padilla G."/>
            <person name="Ferreira P."/>
            <person name="Barriuso J."/>
            <person name="Kellner H."/>
            <person name="Castanera R."/>
            <person name="Alfaro M."/>
            <person name="Ramirez L."/>
            <person name="Pisabarro A.G."/>
            <person name="Kuo A."/>
            <person name="Tritt A."/>
            <person name="Lipzen A."/>
            <person name="He G."/>
            <person name="Yan M."/>
            <person name="Ng V."/>
            <person name="Cullen D."/>
            <person name="Martin F."/>
            <person name="Rosso M.-N."/>
            <person name="Henrissat B."/>
            <person name="Hibbett D."/>
            <person name="Martinez A.T."/>
            <person name="Grigoriev I.V."/>
        </authorList>
    </citation>
    <scope>NUCLEOTIDE SEQUENCE</scope>
    <source>
        <strain evidence="2">MF-IS2</strain>
    </source>
</reference>
<keyword evidence="3" id="KW-1185">Reference proteome</keyword>
<feature type="region of interest" description="Disordered" evidence="1">
    <location>
        <begin position="317"/>
        <end position="361"/>
    </location>
</feature>
<evidence type="ECO:0000256" key="1">
    <source>
        <dbReference type="SAM" id="MobiDB-lite"/>
    </source>
</evidence>